<dbReference type="AlphaFoldDB" id="A0A3E0VUC6"/>
<evidence type="ECO:0000313" key="2">
    <source>
        <dbReference type="EMBL" id="RFA12998.1"/>
    </source>
</evidence>
<feature type="transmembrane region" description="Helical" evidence="1">
    <location>
        <begin position="75"/>
        <end position="91"/>
    </location>
</feature>
<keyword evidence="1" id="KW-0812">Transmembrane</keyword>
<evidence type="ECO:0000256" key="1">
    <source>
        <dbReference type="SAM" id="Phobius"/>
    </source>
</evidence>
<dbReference type="Proteomes" id="UP000256709">
    <property type="component" value="Unassembled WGS sequence"/>
</dbReference>
<sequence>MIRRPWPALILWAALWAGAHVLEHGWSWHFLRAGARALVSGHPLSLYALHPELQMGPLAFVAAAPFSLLLPEQPGEILALIAMTGIGLLALREIRTLTGASRHAPERNRRWFLASLVILPVWAEVAVHWGHLDDALALLAALIGLRLLRTGHPIAAAVLFALAVDCKPWAVPLAALLLLAPRRRWLPVALVWGVVVAAAWAPFILGDPQTLTALRFAIPIDPASTLRLFGTPGDSTPGWDRYVQLGGAFALAAVAVWKKRWAGAFLIVFAVRMLLDPATKNYYDVGLVIGAGIFDISLALTVVPWLSIAAVLLVYLPSYALMGLTTERSILRTVVLGLLVVAVFVLPLTRWYRLPSSADAAEPAEVRRAAR</sequence>
<reference evidence="2 3" key="1">
    <citation type="submission" date="2017-04" db="EMBL/GenBank/DDBJ databases">
        <title>Comparative genome analysis of Subtercola boreus.</title>
        <authorList>
            <person name="Cho Y.-J."/>
            <person name="Cho A."/>
            <person name="Kim O.-S."/>
            <person name="Lee J.-I."/>
        </authorList>
    </citation>
    <scope>NUCLEOTIDE SEQUENCE [LARGE SCALE GENOMIC DNA]</scope>
    <source>
        <strain evidence="2 3">P27444</strain>
    </source>
</reference>
<evidence type="ECO:0000313" key="3">
    <source>
        <dbReference type="Proteomes" id="UP000256709"/>
    </source>
</evidence>
<name>A0A3E0VUC6_9MICO</name>
<feature type="transmembrane region" description="Helical" evidence="1">
    <location>
        <begin position="287"/>
        <end position="317"/>
    </location>
</feature>
<proteinExistence type="predicted"/>
<organism evidence="2 3">
    <name type="scientific">Subtercola boreus</name>
    <dbReference type="NCBI Taxonomy" id="120213"/>
    <lineage>
        <taxon>Bacteria</taxon>
        <taxon>Bacillati</taxon>
        <taxon>Actinomycetota</taxon>
        <taxon>Actinomycetes</taxon>
        <taxon>Micrococcales</taxon>
        <taxon>Microbacteriaceae</taxon>
        <taxon>Subtercola</taxon>
    </lineage>
</organism>
<gene>
    <name evidence="2" type="ORF">B7R21_09130</name>
</gene>
<feature type="transmembrane region" description="Helical" evidence="1">
    <location>
        <begin position="185"/>
        <end position="205"/>
    </location>
</feature>
<keyword evidence="1" id="KW-0472">Membrane</keyword>
<accession>A0A3E0VUC6</accession>
<feature type="transmembrane region" description="Helical" evidence="1">
    <location>
        <begin position="329"/>
        <end position="348"/>
    </location>
</feature>
<dbReference type="EMBL" id="NBXA01000020">
    <property type="protein sequence ID" value="RFA12998.1"/>
    <property type="molecule type" value="Genomic_DNA"/>
</dbReference>
<evidence type="ECO:0008006" key="4">
    <source>
        <dbReference type="Google" id="ProtNLM"/>
    </source>
</evidence>
<feature type="transmembrane region" description="Helical" evidence="1">
    <location>
        <begin position="111"/>
        <end position="129"/>
    </location>
</feature>
<comment type="caution">
    <text evidence="2">The sequence shown here is derived from an EMBL/GenBank/DDBJ whole genome shotgun (WGS) entry which is preliminary data.</text>
</comment>
<protein>
    <recommendedName>
        <fullName evidence="4">DUF2029 domain-containing protein</fullName>
    </recommendedName>
</protein>
<keyword evidence="1" id="KW-1133">Transmembrane helix</keyword>
<feature type="transmembrane region" description="Helical" evidence="1">
    <location>
        <begin position="248"/>
        <end position="275"/>
    </location>
</feature>